<dbReference type="InterPro" id="IPR050204">
    <property type="entry name" value="AraC_XylS_family_regulators"/>
</dbReference>
<accession>A0A8J7WCD9</accession>
<keyword evidence="3" id="KW-0804">Transcription</keyword>
<evidence type="ECO:0000256" key="2">
    <source>
        <dbReference type="ARBA" id="ARBA00023125"/>
    </source>
</evidence>
<protein>
    <submittedName>
        <fullName evidence="5">Helix-turn-helix transcriptional regulator</fullName>
    </submittedName>
</protein>
<dbReference type="InterPro" id="IPR018062">
    <property type="entry name" value="HTH_AraC-typ_CS"/>
</dbReference>
<dbReference type="Pfam" id="PF12833">
    <property type="entry name" value="HTH_18"/>
    <property type="match status" value="1"/>
</dbReference>
<dbReference type="SMART" id="SM00342">
    <property type="entry name" value="HTH_ARAC"/>
    <property type="match status" value="1"/>
</dbReference>
<dbReference type="GO" id="GO:0003700">
    <property type="term" value="F:DNA-binding transcription factor activity"/>
    <property type="evidence" value="ECO:0007669"/>
    <property type="project" value="InterPro"/>
</dbReference>
<dbReference type="SUPFAM" id="SSF46689">
    <property type="entry name" value="Homeodomain-like"/>
    <property type="match status" value="2"/>
</dbReference>
<keyword evidence="1" id="KW-0805">Transcription regulation</keyword>
<evidence type="ECO:0000259" key="4">
    <source>
        <dbReference type="PROSITE" id="PS01124"/>
    </source>
</evidence>
<proteinExistence type="predicted"/>
<name>A0A8J7WCD9_9RHOB</name>
<dbReference type="GO" id="GO:0043565">
    <property type="term" value="F:sequence-specific DNA binding"/>
    <property type="evidence" value="ECO:0007669"/>
    <property type="project" value="InterPro"/>
</dbReference>
<dbReference type="AlphaFoldDB" id="A0A8J7WCD9"/>
<keyword evidence="2" id="KW-0238">DNA-binding</keyword>
<evidence type="ECO:0000313" key="6">
    <source>
        <dbReference type="Proteomes" id="UP000681356"/>
    </source>
</evidence>
<sequence length="294" mass="32894">MTEPICWRDLPDFVPGRIGLCSDGQGWKNVGLRSYHYQGQDVIVPAMKDFMLVGYRAGVTPMQRRFDGRWTRETLSPGAASFLTRAQAAHWTWTEPVDVTHVYLSSALLNDVASEMYDRRVTEVSLGDVLRTDDPVVTHAMAALSAEAHQGGVGGALYVDALSRALVIHLLRNYATVRGGESRGSGTLSLNQRRKICEFIETNLSEALDLTMLSKALDMTPCLFARQFKASFEQPPYAYVMQRRVERARRLLANSDLAIKAIAADCGFSDQAHLTRLFRRAYDMPPSQYRLSLN</sequence>
<dbReference type="Proteomes" id="UP000681356">
    <property type="component" value="Unassembled WGS sequence"/>
</dbReference>
<evidence type="ECO:0000256" key="3">
    <source>
        <dbReference type="ARBA" id="ARBA00023163"/>
    </source>
</evidence>
<dbReference type="PANTHER" id="PTHR46796">
    <property type="entry name" value="HTH-TYPE TRANSCRIPTIONAL ACTIVATOR RHAS-RELATED"/>
    <property type="match status" value="1"/>
</dbReference>
<feature type="domain" description="HTH araC/xylS-type" evidence="4">
    <location>
        <begin position="194"/>
        <end position="292"/>
    </location>
</feature>
<gene>
    <name evidence="5" type="ORF">KB874_13130</name>
</gene>
<dbReference type="PROSITE" id="PS00041">
    <property type="entry name" value="HTH_ARAC_FAMILY_1"/>
    <property type="match status" value="1"/>
</dbReference>
<evidence type="ECO:0000256" key="1">
    <source>
        <dbReference type="ARBA" id="ARBA00023015"/>
    </source>
</evidence>
<dbReference type="InterPro" id="IPR018060">
    <property type="entry name" value="HTH_AraC"/>
</dbReference>
<organism evidence="5 6">
    <name type="scientific">Thetidibacter halocola</name>
    <dbReference type="NCBI Taxonomy" id="2827239"/>
    <lineage>
        <taxon>Bacteria</taxon>
        <taxon>Pseudomonadati</taxon>
        <taxon>Pseudomonadota</taxon>
        <taxon>Alphaproteobacteria</taxon>
        <taxon>Rhodobacterales</taxon>
        <taxon>Roseobacteraceae</taxon>
        <taxon>Thetidibacter</taxon>
    </lineage>
</organism>
<dbReference type="PANTHER" id="PTHR46796:SF6">
    <property type="entry name" value="ARAC SUBFAMILY"/>
    <property type="match status" value="1"/>
</dbReference>
<dbReference type="EMBL" id="JAGTUU010000005">
    <property type="protein sequence ID" value="MBS0125035.1"/>
    <property type="molecule type" value="Genomic_DNA"/>
</dbReference>
<dbReference type="RefSeq" id="WP_212537007.1">
    <property type="nucleotide sequence ID" value="NZ_JAGTUU010000005.1"/>
</dbReference>
<comment type="caution">
    <text evidence="5">The sequence shown here is derived from an EMBL/GenBank/DDBJ whole genome shotgun (WGS) entry which is preliminary data.</text>
</comment>
<dbReference type="PROSITE" id="PS01124">
    <property type="entry name" value="HTH_ARAC_FAMILY_2"/>
    <property type="match status" value="1"/>
</dbReference>
<dbReference type="Gene3D" id="1.10.10.60">
    <property type="entry name" value="Homeodomain-like"/>
    <property type="match status" value="1"/>
</dbReference>
<keyword evidence="6" id="KW-1185">Reference proteome</keyword>
<evidence type="ECO:0000313" key="5">
    <source>
        <dbReference type="EMBL" id="MBS0125035.1"/>
    </source>
</evidence>
<dbReference type="InterPro" id="IPR009057">
    <property type="entry name" value="Homeodomain-like_sf"/>
</dbReference>
<reference evidence="5" key="1">
    <citation type="submission" date="2021-04" db="EMBL/GenBank/DDBJ databases">
        <authorList>
            <person name="Yoon J."/>
        </authorList>
    </citation>
    <scope>NUCLEOTIDE SEQUENCE</scope>
    <source>
        <strain evidence="5">KMU-90</strain>
    </source>
</reference>